<accession>A0A853DEU8</accession>
<evidence type="ECO:0000313" key="2">
    <source>
        <dbReference type="EMBL" id="NYJ76002.1"/>
    </source>
</evidence>
<feature type="chain" id="PRO_5038822810" description="Lipoprotein" evidence="1">
    <location>
        <begin position="36"/>
        <end position="207"/>
    </location>
</feature>
<gene>
    <name evidence="2" type="ORF">HNR15_002965</name>
</gene>
<comment type="caution">
    <text evidence="2">The sequence shown here is derived from an EMBL/GenBank/DDBJ whole genome shotgun (WGS) entry which is preliminary data.</text>
</comment>
<proteinExistence type="predicted"/>
<dbReference type="AlphaFoldDB" id="A0A853DEU8"/>
<name>A0A853DEU8_9MICO</name>
<dbReference type="EMBL" id="JACCFW010000001">
    <property type="protein sequence ID" value="NYJ76002.1"/>
    <property type="molecule type" value="Genomic_DNA"/>
</dbReference>
<evidence type="ECO:0000313" key="3">
    <source>
        <dbReference type="Proteomes" id="UP000571817"/>
    </source>
</evidence>
<dbReference type="RefSeq" id="WP_179483108.1">
    <property type="nucleotide sequence ID" value="NZ_JACCFW010000001.1"/>
</dbReference>
<reference evidence="2 3" key="1">
    <citation type="submission" date="2020-07" db="EMBL/GenBank/DDBJ databases">
        <title>Sequencing the genomes of 1000 actinobacteria strains.</title>
        <authorList>
            <person name="Klenk H.-P."/>
        </authorList>
    </citation>
    <scope>NUCLEOTIDE SEQUENCE [LARGE SCALE GENOMIC DNA]</scope>
    <source>
        <strain evidence="2 3">DSM 29531</strain>
    </source>
</reference>
<feature type="signal peptide" evidence="1">
    <location>
        <begin position="1"/>
        <end position="35"/>
    </location>
</feature>
<keyword evidence="3" id="KW-1185">Reference proteome</keyword>
<sequence length="207" mass="20932">MSDAPARRYGAYARRTCGRAALALAGGALTVAAVAGCGSAGSGRTATHPAAPQTYGSLPSWLPPDPVHAGDVAVGTPTRPALAAQGEAVDVRPSTGGTVRATVVGPAVPAEGLPYETPSTTCTFIVTLRAGALPVPVRVSDFGTSDHLGATYAVRLAGARKPPAVLAAGRSTTFQLRTSMPTGEGVIKWAPDGRRAAVSWDFVVETD</sequence>
<evidence type="ECO:0000256" key="1">
    <source>
        <dbReference type="SAM" id="SignalP"/>
    </source>
</evidence>
<keyword evidence="1" id="KW-0732">Signal</keyword>
<dbReference type="Proteomes" id="UP000571817">
    <property type="component" value="Unassembled WGS sequence"/>
</dbReference>
<evidence type="ECO:0008006" key="4">
    <source>
        <dbReference type="Google" id="ProtNLM"/>
    </source>
</evidence>
<organism evidence="2 3">
    <name type="scientific">Allobranchiibius huperziae</name>
    <dbReference type="NCBI Taxonomy" id="1874116"/>
    <lineage>
        <taxon>Bacteria</taxon>
        <taxon>Bacillati</taxon>
        <taxon>Actinomycetota</taxon>
        <taxon>Actinomycetes</taxon>
        <taxon>Micrococcales</taxon>
        <taxon>Dermacoccaceae</taxon>
        <taxon>Allobranchiibius</taxon>
    </lineage>
</organism>
<protein>
    <recommendedName>
        <fullName evidence="4">Lipoprotein</fullName>
    </recommendedName>
</protein>